<dbReference type="OrthoDB" id="4795535at2759"/>
<dbReference type="AlphaFoldDB" id="A0A364LCB6"/>
<reference evidence="1 2" key="1">
    <citation type="journal article" date="2017" name="Biotechnol. Biofuels">
        <title>Differential beta-glucosidase expression as a function of carbon source availability in Talaromyces amestolkiae: a genomic and proteomic approach.</title>
        <authorList>
            <person name="de Eugenio L.I."/>
            <person name="Mendez-Liter J.A."/>
            <person name="Nieto-Dominguez M."/>
            <person name="Alonso L."/>
            <person name="Gil-Munoz J."/>
            <person name="Barriuso J."/>
            <person name="Prieto A."/>
            <person name="Martinez M.J."/>
        </authorList>
    </citation>
    <scope>NUCLEOTIDE SEQUENCE [LARGE SCALE GENOMIC DNA]</scope>
    <source>
        <strain evidence="1 2">CIB</strain>
    </source>
</reference>
<dbReference type="EMBL" id="MIKG01000024">
    <property type="protein sequence ID" value="RAO73448.1"/>
    <property type="molecule type" value="Genomic_DNA"/>
</dbReference>
<dbReference type="GeneID" id="63798674"/>
<evidence type="ECO:0000313" key="2">
    <source>
        <dbReference type="Proteomes" id="UP000249363"/>
    </source>
</evidence>
<proteinExistence type="predicted"/>
<dbReference type="RefSeq" id="XP_040737962.1">
    <property type="nucleotide sequence ID" value="XM_040882378.1"/>
</dbReference>
<keyword evidence="2" id="KW-1185">Reference proteome</keyword>
<organism evidence="1 2">
    <name type="scientific">Talaromyces amestolkiae</name>
    <dbReference type="NCBI Taxonomy" id="1196081"/>
    <lineage>
        <taxon>Eukaryota</taxon>
        <taxon>Fungi</taxon>
        <taxon>Dikarya</taxon>
        <taxon>Ascomycota</taxon>
        <taxon>Pezizomycotina</taxon>
        <taxon>Eurotiomycetes</taxon>
        <taxon>Eurotiomycetidae</taxon>
        <taxon>Eurotiales</taxon>
        <taxon>Trichocomaceae</taxon>
        <taxon>Talaromyces</taxon>
        <taxon>Talaromyces sect. Talaromyces</taxon>
    </lineage>
</organism>
<evidence type="ECO:0000313" key="1">
    <source>
        <dbReference type="EMBL" id="RAO73448.1"/>
    </source>
</evidence>
<accession>A0A364LCB6</accession>
<dbReference type="Proteomes" id="UP000249363">
    <property type="component" value="Unassembled WGS sequence"/>
</dbReference>
<gene>
    <name evidence="1" type="ORF">BHQ10_009460</name>
</gene>
<protein>
    <submittedName>
        <fullName evidence="1">Uncharacterized protein</fullName>
    </submittedName>
</protein>
<comment type="caution">
    <text evidence="1">The sequence shown here is derived from an EMBL/GenBank/DDBJ whole genome shotgun (WGS) entry which is preliminary data.</text>
</comment>
<sequence>MFPRPRPPPLEPKPTLPLPASDYHWKLHEDTIQRTLAHAETESFPALRYESHDFGLLLIAIDPDTGDSVLHRAAAVGNVNFLNSIHPMFGKQLGFRPHAERLF</sequence>
<name>A0A364LCB6_TALAM</name>